<dbReference type="PANTHER" id="PTHR46796:SF13">
    <property type="entry name" value="HTH-TYPE TRANSCRIPTIONAL ACTIVATOR RHAS"/>
    <property type="match status" value="1"/>
</dbReference>
<dbReference type="SMART" id="SM00342">
    <property type="entry name" value="HTH_ARAC"/>
    <property type="match status" value="1"/>
</dbReference>
<dbReference type="InterPro" id="IPR018062">
    <property type="entry name" value="HTH_AraC-typ_CS"/>
</dbReference>
<dbReference type="Gene3D" id="1.10.10.60">
    <property type="entry name" value="Homeodomain-like"/>
    <property type="match status" value="1"/>
</dbReference>
<dbReference type="SUPFAM" id="SSF46689">
    <property type="entry name" value="Homeodomain-like"/>
    <property type="match status" value="1"/>
</dbReference>
<reference evidence="5 6" key="1">
    <citation type="submission" date="2023-04" db="EMBL/GenBank/DDBJ databases">
        <title>A long-awaited taxogenomic arrangement of the family Halomonadaceae.</title>
        <authorList>
            <person name="De La Haba R."/>
            <person name="Chuvochina M."/>
            <person name="Wittouck S."/>
            <person name="Arahal D.R."/>
            <person name="Sanchez-Porro C."/>
            <person name="Hugenholtz P."/>
            <person name="Ventosa A."/>
        </authorList>
    </citation>
    <scope>NUCLEOTIDE SEQUENCE [LARGE SCALE GENOMIC DNA]</scope>
    <source>
        <strain evidence="5 6">DSM 23530</strain>
    </source>
</reference>
<dbReference type="InterPro" id="IPR011051">
    <property type="entry name" value="RmlC_Cupin_sf"/>
</dbReference>
<dbReference type="PANTHER" id="PTHR46796">
    <property type="entry name" value="HTH-TYPE TRANSCRIPTIONAL ACTIVATOR RHAS-RELATED"/>
    <property type="match status" value="1"/>
</dbReference>
<dbReference type="InterPro" id="IPR020449">
    <property type="entry name" value="Tscrpt_reg_AraC-type_HTH"/>
</dbReference>
<dbReference type="RefSeq" id="WP_309651682.1">
    <property type="nucleotide sequence ID" value="NZ_JARWAK010000003.1"/>
</dbReference>
<keyword evidence="6" id="KW-1185">Reference proteome</keyword>
<dbReference type="PROSITE" id="PS01124">
    <property type="entry name" value="HTH_ARAC_FAMILY_2"/>
    <property type="match status" value="1"/>
</dbReference>
<dbReference type="SUPFAM" id="SSF51182">
    <property type="entry name" value="RmlC-like cupins"/>
    <property type="match status" value="1"/>
</dbReference>
<comment type="caution">
    <text evidence="5">The sequence shown here is derived from an EMBL/GenBank/DDBJ whole genome shotgun (WGS) entry which is preliminary data.</text>
</comment>
<evidence type="ECO:0000256" key="3">
    <source>
        <dbReference type="ARBA" id="ARBA00023163"/>
    </source>
</evidence>
<dbReference type="Gene3D" id="2.60.120.10">
    <property type="entry name" value="Jelly Rolls"/>
    <property type="match status" value="1"/>
</dbReference>
<dbReference type="InterPro" id="IPR050204">
    <property type="entry name" value="AraC_XylS_family_regulators"/>
</dbReference>
<dbReference type="EMBL" id="JARWAK010000003">
    <property type="protein sequence ID" value="MDR5866076.1"/>
    <property type="molecule type" value="Genomic_DNA"/>
</dbReference>
<dbReference type="InterPro" id="IPR018060">
    <property type="entry name" value="HTH_AraC"/>
</dbReference>
<evidence type="ECO:0000313" key="6">
    <source>
        <dbReference type="Proteomes" id="UP001264519"/>
    </source>
</evidence>
<evidence type="ECO:0000259" key="4">
    <source>
        <dbReference type="PROSITE" id="PS01124"/>
    </source>
</evidence>
<keyword evidence="3" id="KW-0804">Transcription</keyword>
<keyword evidence="1" id="KW-0805">Transcription regulation</keyword>
<accession>A0ABU1FZJ4</accession>
<dbReference type="InterPro" id="IPR014710">
    <property type="entry name" value="RmlC-like_jellyroll"/>
</dbReference>
<evidence type="ECO:0000256" key="2">
    <source>
        <dbReference type="ARBA" id="ARBA00023125"/>
    </source>
</evidence>
<gene>
    <name evidence="5" type="ORF">QC818_04630</name>
</gene>
<evidence type="ECO:0000256" key="1">
    <source>
        <dbReference type="ARBA" id="ARBA00023015"/>
    </source>
</evidence>
<dbReference type="PROSITE" id="PS00041">
    <property type="entry name" value="HTH_ARAC_FAMILY_1"/>
    <property type="match status" value="1"/>
</dbReference>
<evidence type="ECO:0000313" key="5">
    <source>
        <dbReference type="EMBL" id="MDR5866076.1"/>
    </source>
</evidence>
<feature type="domain" description="HTH araC/xylS-type" evidence="4">
    <location>
        <begin position="125"/>
        <end position="223"/>
    </location>
</feature>
<name>A0ABU1FZJ4_9GAMM</name>
<dbReference type="Pfam" id="PF12833">
    <property type="entry name" value="HTH_18"/>
    <property type="match status" value="1"/>
</dbReference>
<dbReference type="PRINTS" id="PR00032">
    <property type="entry name" value="HTHARAC"/>
</dbReference>
<dbReference type="Proteomes" id="UP001264519">
    <property type="component" value="Unassembled WGS sequence"/>
</dbReference>
<proteinExistence type="predicted"/>
<organism evidence="5 6">
    <name type="scientific">Halomonas koreensis</name>
    <dbReference type="NCBI Taxonomy" id="245385"/>
    <lineage>
        <taxon>Bacteria</taxon>
        <taxon>Pseudomonadati</taxon>
        <taxon>Pseudomonadota</taxon>
        <taxon>Gammaproteobacteria</taxon>
        <taxon>Oceanospirillales</taxon>
        <taxon>Halomonadaceae</taxon>
        <taxon>Halomonas</taxon>
    </lineage>
</organism>
<protein>
    <submittedName>
        <fullName evidence="5">AraC family transcriptional regulator</fullName>
    </submittedName>
</protein>
<sequence>MSRLPISVERSYPSDCLSDTHDHHQLLVGLDGRVDLEVEGRGAAVVPGGVCLIPAEARHHYLGVDAGNRCRVMDLAVGDARLDALFAAIRFVRLPPDMAREAGDAALLNALAGAPTLVGPRLNLARLTRRVLADPAGPWCPARLAEEACLSERQLRRRLTALTGLTPGQWLRRQRLALAARRLVETPAPVTDIALACGFADGPQFSRHFRDWRGVTPRAFRRRHR</sequence>
<keyword evidence="2" id="KW-0238">DNA-binding</keyword>
<dbReference type="InterPro" id="IPR009057">
    <property type="entry name" value="Homeodomain-like_sf"/>
</dbReference>